<reference evidence="3" key="1">
    <citation type="submission" date="2025-08" db="UniProtKB">
        <authorList>
            <consortium name="RefSeq"/>
        </authorList>
    </citation>
    <scope>IDENTIFICATION</scope>
</reference>
<comment type="function">
    <text evidence="1">Component of the MICOS complex, a large protein complex of the mitochondrial inner membrane that plays crucial roles in the maintenance of crista junctions, inner membrane architecture, and formation of contact sites to the outer membrane.</text>
</comment>
<dbReference type="Pfam" id="PF15884">
    <property type="entry name" value="QIL1"/>
    <property type="match status" value="1"/>
</dbReference>
<dbReference type="GeneID" id="105432055"/>
<evidence type="ECO:0000313" key="2">
    <source>
        <dbReference type="Proteomes" id="UP000504615"/>
    </source>
</evidence>
<name>A0A6I9WY24_9HYME</name>
<protein>
    <recommendedName>
        <fullName evidence="1">MICOS complex subunit MIC13</fullName>
    </recommendedName>
</protein>
<keyword evidence="2" id="KW-1185">Reference proteome</keyword>
<comment type="subunit">
    <text evidence="1">Component of the mitochondrial contact site and cristae organizing system (MICOS) complex.</text>
</comment>
<keyword evidence="1" id="KW-0999">Mitochondrion inner membrane</keyword>
<keyword evidence="1" id="KW-0472">Membrane</keyword>
<keyword evidence="1" id="KW-0496">Mitochondrion</keyword>
<dbReference type="Proteomes" id="UP000504615">
    <property type="component" value="Unplaced"/>
</dbReference>
<dbReference type="InterPro" id="IPR026769">
    <property type="entry name" value="Mic13"/>
</dbReference>
<dbReference type="AlphaFoldDB" id="A0A6I9WY24"/>
<gene>
    <name evidence="3" type="primary">LOC105432055</name>
</gene>
<sequence>MKRGTKCIVQTINLSNPKTCVKPKIRRLVSVDADSFFGTNHASDYWTPRPVKVCTLKDMQKICPPKVRKTTQFCDCPETPPPLSTGEKLLRVTAFFIKAAIVAGLICWTYTEGLWGDSTETEDLYYRMISTIFPDLPDRSAQLEEIREIVEAYNRMLVKEMDIIVSVPREIHRRLQGILFPCDSTKEKTS</sequence>
<dbReference type="RefSeq" id="XP_011644960.1">
    <property type="nucleotide sequence ID" value="XM_011646658.2"/>
</dbReference>
<proteinExistence type="inferred from homology"/>
<organism evidence="2 3">
    <name type="scientific">Pogonomyrmex barbatus</name>
    <name type="common">red harvester ant</name>
    <dbReference type="NCBI Taxonomy" id="144034"/>
    <lineage>
        <taxon>Eukaryota</taxon>
        <taxon>Metazoa</taxon>
        <taxon>Ecdysozoa</taxon>
        <taxon>Arthropoda</taxon>
        <taxon>Hexapoda</taxon>
        <taxon>Insecta</taxon>
        <taxon>Pterygota</taxon>
        <taxon>Neoptera</taxon>
        <taxon>Endopterygota</taxon>
        <taxon>Hymenoptera</taxon>
        <taxon>Apocrita</taxon>
        <taxon>Aculeata</taxon>
        <taxon>Formicoidea</taxon>
        <taxon>Formicidae</taxon>
        <taxon>Myrmicinae</taxon>
        <taxon>Pogonomyrmex</taxon>
    </lineage>
</organism>
<evidence type="ECO:0000313" key="3">
    <source>
        <dbReference type="RefSeq" id="XP_011644960.1"/>
    </source>
</evidence>
<comment type="similarity">
    <text evidence="1">Belongs to the MICOS complex subunit Mic13 family.</text>
</comment>
<accession>A0A6I9WY24</accession>
<dbReference type="OrthoDB" id="5948578at2759"/>
<dbReference type="GO" id="GO:0061617">
    <property type="term" value="C:MICOS complex"/>
    <property type="evidence" value="ECO:0007669"/>
    <property type="project" value="UniProtKB-UniRule"/>
</dbReference>
<dbReference type="KEGG" id="pbar:105432055"/>
<evidence type="ECO:0000256" key="1">
    <source>
        <dbReference type="RuleBase" id="RU363009"/>
    </source>
</evidence>
<comment type="subcellular location">
    <subcellularLocation>
        <location evidence="1">Mitochondrion inner membrane</location>
        <topology evidence="1">Single-pass membrane protein</topology>
    </subcellularLocation>
</comment>